<dbReference type="PROSITE" id="PS00108">
    <property type="entry name" value="PROTEIN_KINASE_ST"/>
    <property type="match status" value="1"/>
</dbReference>
<dbReference type="InterPro" id="IPR017441">
    <property type="entry name" value="Protein_kinase_ATP_BS"/>
</dbReference>
<evidence type="ECO:0000313" key="11">
    <source>
        <dbReference type="Proteomes" id="UP000318571"/>
    </source>
</evidence>
<dbReference type="SUPFAM" id="SSF48371">
    <property type="entry name" value="ARM repeat"/>
    <property type="match status" value="1"/>
</dbReference>
<feature type="region of interest" description="Disordered" evidence="7">
    <location>
        <begin position="87"/>
        <end position="116"/>
    </location>
</feature>
<dbReference type="InterPro" id="IPR050538">
    <property type="entry name" value="MAP_kinase_kinase_kinase"/>
</dbReference>
<comment type="caution">
    <text evidence="10">The sequence shown here is derived from an EMBL/GenBank/DDBJ whole genome shotgun (WGS) entry which is preliminary data.</text>
</comment>
<evidence type="ECO:0000313" key="10">
    <source>
        <dbReference type="EMBL" id="TRY70050.1"/>
    </source>
</evidence>
<keyword evidence="5" id="KW-0863">Zinc-finger</keyword>
<keyword evidence="11" id="KW-1185">Reference proteome</keyword>
<feature type="compositionally biased region" description="Polar residues" evidence="7">
    <location>
        <begin position="729"/>
        <end position="742"/>
    </location>
</feature>
<dbReference type="PANTHER" id="PTHR48016:SF56">
    <property type="entry name" value="MAPKK KINASE"/>
    <property type="match status" value="1"/>
</dbReference>
<name>A0A553NXA0_TIGCA</name>
<dbReference type="PROSITE" id="PS50011">
    <property type="entry name" value="PROTEIN_KINASE_DOM"/>
    <property type="match status" value="1"/>
</dbReference>
<protein>
    <recommendedName>
        <fullName evidence="12">Protein kinase domain-containing protein</fullName>
    </recommendedName>
</protein>
<feature type="compositionally biased region" description="Low complexity" evidence="7">
    <location>
        <begin position="705"/>
        <end position="720"/>
    </location>
</feature>
<dbReference type="InterPro" id="IPR011009">
    <property type="entry name" value="Kinase-like_dom_sf"/>
</dbReference>
<dbReference type="STRING" id="6832.A0A553NXA0"/>
<dbReference type="OMA" id="CHSQTIF"/>
<dbReference type="SMART" id="SM00220">
    <property type="entry name" value="S_TKc"/>
    <property type="match status" value="1"/>
</dbReference>
<evidence type="ECO:0008006" key="12">
    <source>
        <dbReference type="Google" id="ProtNLM"/>
    </source>
</evidence>
<dbReference type="GO" id="GO:0008270">
    <property type="term" value="F:zinc ion binding"/>
    <property type="evidence" value="ECO:0007669"/>
    <property type="project" value="UniProtKB-KW"/>
</dbReference>
<keyword evidence="1" id="KW-0808">Transferase</keyword>
<dbReference type="Gene3D" id="1.10.510.10">
    <property type="entry name" value="Transferase(Phosphotransferase) domain 1"/>
    <property type="match status" value="1"/>
</dbReference>
<evidence type="ECO:0000256" key="2">
    <source>
        <dbReference type="ARBA" id="ARBA00022741"/>
    </source>
</evidence>
<dbReference type="InterPro" id="IPR008271">
    <property type="entry name" value="Ser/Thr_kinase_AS"/>
</dbReference>
<dbReference type="InterPro" id="IPR000719">
    <property type="entry name" value="Prot_kinase_dom"/>
</dbReference>
<proteinExistence type="predicted"/>
<dbReference type="Proteomes" id="UP000318571">
    <property type="component" value="Chromosome 9"/>
</dbReference>
<dbReference type="Gene3D" id="3.30.200.20">
    <property type="entry name" value="Phosphorylase Kinase, domain 1"/>
    <property type="match status" value="1"/>
</dbReference>
<feature type="domain" description="Protein kinase" evidence="8">
    <location>
        <begin position="818"/>
        <end position="1094"/>
    </location>
</feature>
<reference evidence="10 11" key="1">
    <citation type="journal article" date="2018" name="Nat. Ecol. Evol.">
        <title>Genomic signatures of mitonuclear coevolution across populations of Tigriopus californicus.</title>
        <authorList>
            <person name="Barreto F.S."/>
            <person name="Watson E.T."/>
            <person name="Lima T.G."/>
            <person name="Willett C.S."/>
            <person name="Edmands S."/>
            <person name="Li W."/>
            <person name="Burton R.S."/>
        </authorList>
    </citation>
    <scope>NUCLEOTIDE SEQUENCE [LARGE SCALE GENOMIC DNA]</scope>
    <source>
        <strain evidence="10 11">San Diego</strain>
    </source>
</reference>
<organism evidence="10 11">
    <name type="scientific">Tigriopus californicus</name>
    <name type="common">Marine copepod</name>
    <dbReference type="NCBI Taxonomy" id="6832"/>
    <lineage>
        <taxon>Eukaryota</taxon>
        <taxon>Metazoa</taxon>
        <taxon>Ecdysozoa</taxon>
        <taxon>Arthropoda</taxon>
        <taxon>Crustacea</taxon>
        <taxon>Multicrustacea</taxon>
        <taxon>Hexanauplia</taxon>
        <taxon>Copepoda</taxon>
        <taxon>Harpacticoida</taxon>
        <taxon>Harpacticidae</taxon>
        <taxon>Tigriopus</taxon>
    </lineage>
</organism>
<gene>
    <name evidence="10" type="ORF">TCAL_05429</name>
</gene>
<keyword evidence="4 6" id="KW-0067">ATP-binding</keyword>
<feature type="binding site" evidence="6">
    <location>
        <position position="847"/>
    </location>
    <ligand>
        <name>ATP</name>
        <dbReference type="ChEBI" id="CHEBI:30616"/>
    </ligand>
</feature>
<keyword evidence="5" id="KW-0479">Metal-binding</keyword>
<evidence type="ECO:0000256" key="7">
    <source>
        <dbReference type="SAM" id="MobiDB-lite"/>
    </source>
</evidence>
<accession>A0A553NXA0</accession>
<evidence type="ECO:0000259" key="8">
    <source>
        <dbReference type="PROSITE" id="PS50011"/>
    </source>
</evidence>
<dbReference type="EMBL" id="VCGU01000009">
    <property type="protein sequence ID" value="TRY70050.1"/>
    <property type="molecule type" value="Genomic_DNA"/>
</dbReference>
<feature type="region of interest" description="Disordered" evidence="7">
    <location>
        <begin position="776"/>
        <end position="799"/>
    </location>
</feature>
<evidence type="ECO:0000256" key="1">
    <source>
        <dbReference type="ARBA" id="ARBA00022679"/>
    </source>
</evidence>
<keyword evidence="5" id="KW-0862">Zinc</keyword>
<dbReference type="PROSITE" id="PS00107">
    <property type="entry name" value="PROTEIN_KINASE_ATP"/>
    <property type="match status" value="1"/>
</dbReference>
<evidence type="ECO:0000259" key="9">
    <source>
        <dbReference type="PROSITE" id="PS50966"/>
    </source>
</evidence>
<keyword evidence="3" id="KW-0418">Kinase</keyword>
<evidence type="ECO:0000256" key="6">
    <source>
        <dbReference type="PROSITE-ProRule" id="PRU10141"/>
    </source>
</evidence>
<dbReference type="PROSITE" id="PS50966">
    <property type="entry name" value="ZF_SWIM"/>
    <property type="match status" value="1"/>
</dbReference>
<dbReference type="InterPro" id="IPR016024">
    <property type="entry name" value="ARM-type_fold"/>
</dbReference>
<dbReference type="InterPro" id="IPR007527">
    <property type="entry name" value="Znf_SWIM"/>
</dbReference>
<dbReference type="GO" id="GO:0005524">
    <property type="term" value="F:ATP binding"/>
    <property type="evidence" value="ECO:0007669"/>
    <property type="project" value="UniProtKB-UniRule"/>
</dbReference>
<dbReference type="GO" id="GO:0004672">
    <property type="term" value="F:protein kinase activity"/>
    <property type="evidence" value="ECO:0007669"/>
    <property type="project" value="InterPro"/>
</dbReference>
<evidence type="ECO:0000256" key="5">
    <source>
        <dbReference type="PROSITE-ProRule" id="PRU00325"/>
    </source>
</evidence>
<dbReference type="PANTHER" id="PTHR48016">
    <property type="entry name" value="MAP KINASE KINASE KINASE SSK2-RELATED-RELATED"/>
    <property type="match status" value="1"/>
</dbReference>
<feature type="domain" description="SWIM-type" evidence="9">
    <location>
        <begin position="205"/>
        <end position="233"/>
    </location>
</feature>
<keyword evidence="2 6" id="KW-0547">Nucleotide-binding</keyword>
<evidence type="ECO:0000256" key="3">
    <source>
        <dbReference type="ARBA" id="ARBA00022777"/>
    </source>
</evidence>
<dbReference type="Gene3D" id="1.25.10.10">
    <property type="entry name" value="Leucine-rich Repeat Variant"/>
    <property type="match status" value="1"/>
</dbReference>
<dbReference type="Pfam" id="PF00069">
    <property type="entry name" value="Pkinase"/>
    <property type="match status" value="1"/>
</dbReference>
<dbReference type="SUPFAM" id="SSF56112">
    <property type="entry name" value="Protein kinase-like (PK-like)"/>
    <property type="match status" value="1"/>
</dbReference>
<feature type="region of interest" description="Disordered" evidence="7">
    <location>
        <begin position="705"/>
        <end position="742"/>
    </location>
</feature>
<evidence type="ECO:0000256" key="4">
    <source>
        <dbReference type="ARBA" id="ARBA00022840"/>
    </source>
</evidence>
<sequence>MKLNQGARKFGMVEDVDGASKGLMVRSKVRKRSVKTPQIQERGSQLKPIRPNTLALKPVQLATDSSLILSDPLPSTPIRRYWRQVGSSSKMVKKRGASNGGSNKISSEGVTSPLHSRKVRIVDTQNSVSSKDGNGARLLAPDFEGHFQHPIISEVLSSSLIATDAKDLANQNLHLVLENPIRYSVQRVYYDRFALRTRENPDVEFEVHLGPQTCTCMDECPCLHLIYVLVVVFRMPSSSVSSLLLSGPLSTPQVENLLAMFETRRSHHFSSGIEAPWSARSDSDNEAFSNHSNENSCWLCYWDLDSKESNGDLNSGDGIHTSSCCGVTAHSECVNLWTRDQTLLCPGCQQHLWHSSSNRSNRHQCKLEKGFSPQRFSDLISLPNMEAIEHKDWTTANPWMGVLGRDVVACLLAKDWIIRETALRRLSQELSTFSMGDFSEKFQRCVLDVLAKMVVDKVFKVYFAAIQCMRLVLRSLPPQNDISGFTHQLKPVLQGILQKCADGNKRVADLSTEVLMELATSGFMPFNRFQGIEGNFALDFILQLILEAKDLHLPTCSRTMGRLLILEKLLSELEQEFSIQGLALGGTHSPTFLQEKLRSNHDRLMIAIDISFSHLQSKHSNIIKTSRQIFMTCAKLAVKSAPVFRDLCHLLSALEPTFQIRLRKRLLTIAATSKEGLTDQYLFLDKLVTKNAHLHQKCSSQMTSYRSPYARSSSMSPSRRQMNPLLRGSSASPSRKIDSSSQSFRASVPVLLATVGQKMRGSTKLTHLDMMKASGTTDRSLPYRPASNNCSNYPMERLSRSQGSSSDPWGFYLEGKHWTKGTILGSGAFSSCSLARDQSTGTIMAVKQISLNLGSTNDEQIRNGTMIRDEIALLSQIHHPHVVRFFGAVEEGFQVNLFMEWMPGGSVAKLLEVYGPFNESITLRYAFQVLLGLEYLHAFGILHRDLKGANLLVDSTGTHLRIGDFGAASRFISGANTFDGTQGSSSASSGSEGQLQGTIAFMAPEVLRGKVCGPSCDVWSLGCCIIEMNTSKPPWNTPDISNHLALIYKITRSPDPPSIPANMSLGLKDLTMLCLSRDPQSRPSSEALLLHNVFGHI</sequence>
<dbReference type="InterPro" id="IPR011989">
    <property type="entry name" value="ARM-like"/>
</dbReference>
<dbReference type="Pfam" id="PF21040">
    <property type="entry name" value="CEP104-like_TOG"/>
    <property type="match status" value="1"/>
</dbReference>
<dbReference type="AlphaFoldDB" id="A0A553NXA0"/>
<feature type="compositionally biased region" description="Polar residues" evidence="7">
    <location>
        <begin position="100"/>
        <end position="114"/>
    </location>
</feature>